<reference evidence="1" key="1">
    <citation type="submission" date="2021-02" db="EMBL/GenBank/DDBJ databases">
        <authorList>
            <person name="Nowell W R."/>
        </authorList>
    </citation>
    <scope>NUCLEOTIDE SEQUENCE</scope>
</reference>
<sequence length="59" mass="6586">MKLYSSNIEILFVKPNVNFSSSFDEAARIYLESFIVKLSAADFNIPFNIIRGVGGVWGV</sequence>
<comment type="caution">
    <text evidence="1">The sequence shown here is derived from an EMBL/GenBank/DDBJ whole genome shotgun (WGS) entry which is preliminary data.</text>
</comment>
<feature type="non-terminal residue" evidence="1">
    <location>
        <position position="1"/>
    </location>
</feature>
<evidence type="ECO:0000313" key="1">
    <source>
        <dbReference type="EMBL" id="CAF4412482.1"/>
    </source>
</evidence>
<proteinExistence type="predicted"/>
<dbReference type="AlphaFoldDB" id="A0A8S2VQA6"/>
<feature type="non-terminal residue" evidence="1">
    <location>
        <position position="59"/>
    </location>
</feature>
<accession>A0A8S2VQA6</accession>
<evidence type="ECO:0000313" key="2">
    <source>
        <dbReference type="Proteomes" id="UP000676336"/>
    </source>
</evidence>
<organism evidence="1 2">
    <name type="scientific">Rotaria magnacalcarata</name>
    <dbReference type="NCBI Taxonomy" id="392030"/>
    <lineage>
        <taxon>Eukaryota</taxon>
        <taxon>Metazoa</taxon>
        <taxon>Spiralia</taxon>
        <taxon>Gnathifera</taxon>
        <taxon>Rotifera</taxon>
        <taxon>Eurotatoria</taxon>
        <taxon>Bdelloidea</taxon>
        <taxon>Philodinida</taxon>
        <taxon>Philodinidae</taxon>
        <taxon>Rotaria</taxon>
    </lineage>
</organism>
<name>A0A8S2VQA6_9BILA</name>
<dbReference type="Proteomes" id="UP000676336">
    <property type="component" value="Unassembled WGS sequence"/>
</dbReference>
<gene>
    <name evidence="1" type="ORF">SMN809_LOCUS30960</name>
</gene>
<dbReference type="EMBL" id="CAJOBI010060324">
    <property type="protein sequence ID" value="CAF4412482.1"/>
    <property type="molecule type" value="Genomic_DNA"/>
</dbReference>
<protein>
    <submittedName>
        <fullName evidence="1">Uncharacterized protein</fullName>
    </submittedName>
</protein>